<accession>A0A2J7PV56</accession>
<dbReference type="Pfam" id="PF01137">
    <property type="entry name" value="RTC"/>
    <property type="match status" value="1"/>
</dbReference>
<evidence type="ECO:0000259" key="6">
    <source>
        <dbReference type="Pfam" id="PF05189"/>
    </source>
</evidence>
<comment type="similarity">
    <text evidence="2">Belongs to the RNA 3'-terminal cyclase family. Type 2 subfamily.</text>
</comment>
<dbReference type="FunCoup" id="A0A2J7PV56">
    <property type="interactions" value="1281"/>
</dbReference>
<reference evidence="7 8" key="1">
    <citation type="submission" date="2017-12" db="EMBL/GenBank/DDBJ databases">
        <title>Hemimetabolous genomes reveal molecular basis of termite eusociality.</title>
        <authorList>
            <person name="Harrison M.C."/>
            <person name="Jongepier E."/>
            <person name="Robertson H.M."/>
            <person name="Arning N."/>
            <person name="Bitard-Feildel T."/>
            <person name="Chao H."/>
            <person name="Childers C.P."/>
            <person name="Dinh H."/>
            <person name="Doddapaneni H."/>
            <person name="Dugan S."/>
            <person name="Gowin J."/>
            <person name="Greiner C."/>
            <person name="Han Y."/>
            <person name="Hu H."/>
            <person name="Hughes D.S.T."/>
            <person name="Huylmans A.-K."/>
            <person name="Kemena C."/>
            <person name="Kremer L.P.M."/>
            <person name="Lee S.L."/>
            <person name="Lopez-Ezquerra A."/>
            <person name="Mallet L."/>
            <person name="Monroy-Kuhn J.M."/>
            <person name="Moser A."/>
            <person name="Murali S.C."/>
            <person name="Muzny D.M."/>
            <person name="Otani S."/>
            <person name="Piulachs M.-D."/>
            <person name="Poelchau M."/>
            <person name="Qu J."/>
            <person name="Schaub F."/>
            <person name="Wada-Katsumata A."/>
            <person name="Worley K.C."/>
            <person name="Xie Q."/>
            <person name="Ylla G."/>
            <person name="Poulsen M."/>
            <person name="Gibbs R.A."/>
            <person name="Schal C."/>
            <person name="Richards S."/>
            <person name="Belles X."/>
            <person name="Korb J."/>
            <person name="Bornberg-Bauer E."/>
        </authorList>
    </citation>
    <scope>NUCLEOTIDE SEQUENCE [LARGE SCALE GENOMIC DNA]</scope>
    <source>
        <tissue evidence="7">Whole body</tissue>
    </source>
</reference>
<dbReference type="Pfam" id="PF05189">
    <property type="entry name" value="RTC_insert"/>
    <property type="match status" value="1"/>
</dbReference>
<dbReference type="PIRSF" id="PIRSF005378">
    <property type="entry name" value="RNA3'_term_phos_cycl_euk"/>
    <property type="match status" value="1"/>
</dbReference>
<gene>
    <name evidence="7" type="primary">RCL1</name>
    <name evidence="7" type="ORF">B7P43_G16182</name>
</gene>
<evidence type="ECO:0000256" key="1">
    <source>
        <dbReference type="ARBA" id="ARBA00004604"/>
    </source>
</evidence>
<dbReference type="Proteomes" id="UP000235965">
    <property type="component" value="Unassembled WGS sequence"/>
</dbReference>
<dbReference type="OrthoDB" id="1911237at2759"/>
<dbReference type="Gene3D" id="3.65.10.20">
    <property type="entry name" value="RNA 3'-terminal phosphate cyclase domain"/>
    <property type="match status" value="1"/>
</dbReference>
<dbReference type="InterPro" id="IPR020719">
    <property type="entry name" value="RNA3'_term_phos_cycl-like_CS"/>
</dbReference>
<name>A0A2J7PV56_9NEOP</name>
<dbReference type="CDD" id="cd00875">
    <property type="entry name" value="RNA_Cyclase_Class_I"/>
    <property type="match status" value="1"/>
</dbReference>
<dbReference type="InterPro" id="IPR013792">
    <property type="entry name" value="RNA3'P_cycl/enolpyr_Trfase_a/b"/>
</dbReference>
<dbReference type="InterPro" id="IPR023797">
    <property type="entry name" value="RNA3'_phos_cyclase_dom"/>
</dbReference>
<dbReference type="NCBIfam" id="TIGR03400">
    <property type="entry name" value="18S_RNA_Rcl1p"/>
    <property type="match status" value="1"/>
</dbReference>
<evidence type="ECO:0000256" key="2">
    <source>
        <dbReference type="ARBA" id="ARBA00007089"/>
    </source>
</evidence>
<dbReference type="PROSITE" id="PS01287">
    <property type="entry name" value="RTC"/>
    <property type="match status" value="1"/>
</dbReference>
<evidence type="ECO:0000259" key="5">
    <source>
        <dbReference type="Pfam" id="PF01137"/>
    </source>
</evidence>
<evidence type="ECO:0000313" key="8">
    <source>
        <dbReference type="Proteomes" id="UP000235965"/>
    </source>
</evidence>
<evidence type="ECO:0000256" key="3">
    <source>
        <dbReference type="ARBA" id="ARBA00022517"/>
    </source>
</evidence>
<comment type="subcellular location">
    <subcellularLocation>
        <location evidence="1">Nucleus</location>
        <location evidence="1">Nucleolus</location>
    </subcellularLocation>
</comment>
<dbReference type="InterPro" id="IPR016443">
    <property type="entry name" value="RNA3'_term_phos_cyc_type_2"/>
</dbReference>
<keyword evidence="3" id="KW-0690">Ribosome biogenesis</keyword>
<dbReference type="InterPro" id="IPR013791">
    <property type="entry name" value="RNA3'-term_phos_cycl_insert"/>
</dbReference>
<dbReference type="EMBL" id="NEVH01020984">
    <property type="protein sequence ID" value="PNF20225.1"/>
    <property type="molecule type" value="Genomic_DNA"/>
</dbReference>
<feature type="domain" description="RNA 3'-terminal phosphate cyclase" evidence="5">
    <location>
        <begin position="11"/>
        <end position="342"/>
    </location>
</feature>
<dbReference type="InterPro" id="IPR037136">
    <property type="entry name" value="RNA3'_phos_cyclase_dom_sf"/>
</dbReference>
<dbReference type="AlphaFoldDB" id="A0A2J7PV56"/>
<proteinExistence type="inferred from homology"/>
<dbReference type="Gene3D" id="3.30.360.20">
    <property type="entry name" value="RNA 3'-terminal phosphate cyclase, insert domain"/>
    <property type="match status" value="1"/>
</dbReference>
<dbReference type="GO" id="GO:0004521">
    <property type="term" value="F:RNA endonuclease activity"/>
    <property type="evidence" value="ECO:0007669"/>
    <property type="project" value="TreeGrafter"/>
</dbReference>
<dbReference type="GO" id="GO:0000479">
    <property type="term" value="P:endonucleolytic cleavage of tricistronic rRNA transcript (SSU-rRNA, 5.8S rRNA, LSU-rRNA)"/>
    <property type="evidence" value="ECO:0007669"/>
    <property type="project" value="TreeGrafter"/>
</dbReference>
<sequence length="379" mass="41675">MAGAKDNTLTLKGCNYLRQRLVLSTLSGKPVRIKEIRSQDDEPGLREFEVNLIRLLDKITNGSRIEVSETGTSLYYQPGLLHGGTLDHDCCKLKAIGYYLEVLVALGPFCKKALHITLKGVTNNQNDPSVDAFLSGAIPVLKKFLIVDDGLELKITKRGMAPEGGGEVVFKCPVRRQLKPIQLMDQGKVKRIRGVVYAVRVSPVISNRLVEAAKGVFLQFIPDVYIYTDHHRGNKSGKSPGFGITVVAETTTGVYYTAEAVSNPAGCGRLPSVPEEVGKEAAFLLLEEVYRGGCVDSTFQSFAALFMTMATKDISKCIMGPLSPYTIQFLRHLRVFFGHTFRLESHKKSEEEEELNTGANKVLVTCLGVGFMNLSKRVA</sequence>
<protein>
    <submittedName>
        <fullName evidence="7">RNA 3'-terminal phosphate cyclase-like protein</fullName>
    </submittedName>
</protein>
<keyword evidence="8" id="KW-1185">Reference proteome</keyword>
<dbReference type="InterPro" id="IPR000228">
    <property type="entry name" value="RNA3'_term_phos_cyc"/>
</dbReference>
<comment type="caution">
    <text evidence="7">The sequence shown here is derived from an EMBL/GenBank/DDBJ whole genome shotgun (WGS) entry which is preliminary data.</text>
</comment>
<evidence type="ECO:0000256" key="4">
    <source>
        <dbReference type="ARBA" id="ARBA00023242"/>
    </source>
</evidence>
<dbReference type="PANTHER" id="PTHR11096">
    <property type="entry name" value="RNA 3' TERMINAL PHOSPHATE CYCLASE"/>
    <property type="match status" value="1"/>
</dbReference>
<dbReference type="STRING" id="105785.A0A2J7PV56"/>
<dbReference type="SUPFAM" id="SSF55205">
    <property type="entry name" value="EPT/RTPC-like"/>
    <property type="match status" value="1"/>
</dbReference>
<dbReference type="FunFam" id="3.30.360.20:FF:000001">
    <property type="entry name" value="RNA terminal phosphate cyclase-like 1"/>
    <property type="match status" value="1"/>
</dbReference>
<dbReference type="InterPro" id="IPR036553">
    <property type="entry name" value="RPTC_insert"/>
</dbReference>
<dbReference type="InParanoid" id="A0A2J7PV56"/>
<dbReference type="GO" id="GO:0005730">
    <property type="term" value="C:nucleolus"/>
    <property type="evidence" value="ECO:0007669"/>
    <property type="project" value="UniProtKB-SubCell"/>
</dbReference>
<feature type="domain" description="RNA 3'-terminal phosphate cyclase insert" evidence="6">
    <location>
        <begin position="185"/>
        <end position="289"/>
    </location>
</feature>
<dbReference type="PANTHER" id="PTHR11096:SF1">
    <property type="entry name" value="RNA 3'-TERMINAL PHOSPHATE CYCLASE-LIKE PROTEIN"/>
    <property type="match status" value="1"/>
</dbReference>
<evidence type="ECO:0000313" key="7">
    <source>
        <dbReference type="EMBL" id="PNF20225.1"/>
    </source>
</evidence>
<keyword evidence="4" id="KW-0539">Nucleus</keyword>
<organism evidence="7 8">
    <name type="scientific">Cryptotermes secundus</name>
    <dbReference type="NCBI Taxonomy" id="105785"/>
    <lineage>
        <taxon>Eukaryota</taxon>
        <taxon>Metazoa</taxon>
        <taxon>Ecdysozoa</taxon>
        <taxon>Arthropoda</taxon>
        <taxon>Hexapoda</taxon>
        <taxon>Insecta</taxon>
        <taxon>Pterygota</taxon>
        <taxon>Neoptera</taxon>
        <taxon>Polyneoptera</taxon>
        <taxon>Dictyoptera</taxon>
        <taxon>Blattodea</taxon>
        <taxon>Blattoidea</taxon>
        <taxon>Termitoidae</taxon>
        <taxon>Kalotermitidae</taxon>
        <taxon>Cryptotermitinae</taxon>
        <taxon>Cryptotermes</taxon>
    </lineage>
</organism>